<gene>
    <name evidence="2" type="ORF">B5V00_04615</name>
</gene>
<evidence type="ECO:0000313" key="3">
    <source>
        <dbReference type="Proteomes" id="UP000193136"/>
    </source>
</evidence>
<dbReference type="SUPFAM" id="SSF53822">
    <property type="entry name" value="Periplasmic binding protein-like I"/>
    <property type="match status" value="1"/>
</dbReference>
<organism evidence="2 3">
    <name type="scientific">Geothermobacter hydrogeniphilus</name>
    <dbReference type="NCBI Taxonomy" id="1969733"/>
    <lineage>
        <taxon>Bacteria</taxon>
        <taxon>Pseudomonadati</taxon>
        <taxon>Thermodesulfobacteriota</taxon>
        <taxon>Desulfuromonadia</taxon>
        <taxon>Desulfuromonadales</taxon>
        <taxon>Geothermobacteraceae</taxon>
        <taxon>Geothermobacter</taxon>
    </lineage>
</organism>
<comment type="caution">
    <text evidence="2">The sequence shown here is derived from an EMBL/GenBank/DDBJ whole genome shotgun (WGS) entry which is preliminary data.</text>
</comment>
<name>A0A1X0YAC6_9BACT</name>
<dbReference type="RefSeq" id="WP_085009593.1">
    <property type="nucleotide sequence ID" value="NZ_NAAD01000004.1"/>
</dbReference>
<dbReference type="InterPro" id="IPR007487">
    <property type="entry name" value="ABC_transpt-TYRBP-like"/>
</dbReference>
<feature type="signal peptide" evidence="1">
    <location>
        <begin position="1"/>
        <end position="18"/>
    </location>
</feature>
<dbReference type="CDD" id="cd06325">
    <property type="entry name" value="PBP1_ABC_unchar_transporter"/>
    <property type="match status" value="1"/>
</dbReference>
<protein>
    <submittedName>
        <fullName evidence="2">ABC transporter permease</fullName>
    </submittedName>
</protein>
<reference evidence="2 3" key="1">
    <citation type="submission" date="2017-03" db="EMBL/GenBank/DDBJ databases">
        <title>Genome sequence of Geothermobacter sp. EPR-M, Deep-Sea Iron Reducer.</title>
        <authorList>
            <person name="Tully B."/>
            <person name="Savalia P."/>
            <person name="Abuyen K."/>
            <person name="Baughan C."/>
            <person name="Romero E."/>
            <person name="Ronkowski C."/>
            <person name="Torres B."/>
            <person name="Tremblay J."/>
            <person name="Trujillo A."/>
            <person name="Tyler M."/>
            <person name="Perez-Rodriguez I."/>
            <person name="Amend J."/>
        </authorList>
    </citation>
    <scope>NUCLEOTIDE SEQUENCE [LARGE SCALE GENOMIC DNA]</scope>
    <source>
        <strain evidence="2 3">EPR-M</strain>
    </source>
</reference>
<dbReference type="OrthoDB" id="9776955at2"/>
<keyword evidence="3" id="KW-1185">Reference proteome</keyword>
<dbReference type="InterPro" id="IPR028082">
    <property type="entry name" value="Peripla_BP_I"/>
</dbReference>
<dbReference type="Proteomes" id="UP000193136">
    <property type="component" value="Unassembled WGS sequence"/>
</dbReference>
<feature type="chain" id="PRO_5013140387" evidence="1">
    <location>
        <begin position="19"/>
        <end position="311"/>
    </location>
</feature>
<keyword evidence="1" id="KW-0732">Signal</keyword>
<evidence type="ECO:0000256" key="1">
    <source>
        <dbReference type="SAM" id="SignalP"/>
    </source>
</evidence>
<dbReference type="Gene3D" id="3.40.50.2300">
    <property type="match status" value="2"/>
</dbReference>
<dbReference type="EMBL" id="NAAD01000004">
    <property type="protein sequence ID" value="ORJ62039.1"/>
    <property type="molecule type" value="Genomic_DNA"/>
</dbReference>
<accession>A0A1X0YAC6</accession>
<evidence type="ECO:0000313" key="2">
    <source>
        <dbReference type="EMBL" id="ORJ62039.1"/>
    </source>
</evidence>
<dbReference type="PANTHER" id="PTHR35271:SF1">
    <property type="entry name" value="ABC TRANSPORTER, SUBSTRATE-BINDING LIPOPROTEIN"/>
    <property type="match status" value="1"/>
</dbReference>
<dbReference type="Pfam" id="PF04392">
    <property type="entry name" value="ABC_sub_bind"/>
    <property type="match status" value="1"/>
</dbReference>
<dbReference type="AlphaFoldDB" id="A0A1X0YAC6"/>
<sequence>MKRLLVVVFLLLSVPAAARSYTVSFNQIVEHPALDALRQGIKDELKAEGFQVSYHDHIAQGSIATANLIARQMLGEQPDVVVGIATPTAQACAQVIRTIPIVFAAVTDPVGAGLVTSLEKPGGHITGTTDMSPVGRQIELIQSFLPGVKTLGVIYNSGEANSVTIVKALKEEAAERGLKVEEATVSNSAGVTQAAKSLVGRADAVYIPTDNTVVSAFEAIVKVGQQNRLPIFAADTDSVKRGAIAALAVDYYQMGRQTGEMVGRVLKGADPATMPVETLREFKIHLNPASAEKMGLKISDAQLKNADKIVE</sequence>
<dbReference type="PANTHER" id="PTHR35271">
    <property type="entry name" value="ABC TRANSPORTER, SUBSTRATE-BINDING LIPOPROTEIN-RELATED"/>
    <property type="match status" value="1"/>
</dbReference>
<dbReference type="STRING" id="1969733.B5V00_04615"/>
<proteinExistence type="predicted"/>